<feature type="transmembrane region" description="Helical" evidence="1">
    <location>
        <begin position="173"/>
        <end position="193"/>
    </location>
</feature>
<dbReference type="OrthoDB" id="3686802at2"/>
<dbReference type="PANTHER" id="PTHR37305">
    <property type="entry name" value="INTEGRAL MEMBRANE PROTEIN-RELATED"/>
    <property type="match status" value="1"/>
</dbReference>
<evidence type="ECO:0000313" key="3">
    <source>
        <dbReference type="Proteomes" id="UP000006637"/>
    </source>
</evidence>
<organism evidence="2 3">
    <name type="scientific">Rubrobacter xylanophilus (strain DSM 9941 / JCM 11954 / NBRC 16129 / PRD-1)</name>
    <dbReference type="NCBI Taxonomy" id="266117"/>
    <lineage>
        <taxon>Bacteria</taxon>
        <taxon>Bacillati</taxon>
        <taxon>Actinomycetota</taxon>
        <taxon>Rubrobacteria</taxon>
        <taxon>Rubrobacterales</taxon>
        <taxon>Rubrobacteraceae</taxon>
        <taxon>Rubrobacter</taxon>
    </lineage>
</organism>
<sequence length="273" mass="28751">MSAGAPYAARGTLPALVAHAARMQLRATLVWGVVLGLYSALIVASFPAVEDQSRAIEQLARSYPEAVREAFSLDALTTIEGYLDSQVFSLAPLALAFFPVLSLSAAIAGAEERGTLDVLLSNPVPRWQLVAGSFLAAALSLLGVVALLGLLTWGTAALFGVDLGAGRAAEASLNLWPICLFFGGLALLCSALFHRRALAVAVPGVLLFGMYLLDVVGRVVDGLEDFRRLSAFYYYGSAIRDGVGWSGFVGLALCAALLAVLAALAFRRRDIYA</sequence>
<dbReference type="HOGENOM" id="CLU_064090_3_0_11"/>
<keyword evidence="1" id="KW-0812">Transmembrane</keyword>
<dbReference type="STRING" id="266117.Rxyl_0090"/>
<feature type="transmembrane region" description="Helical" evidence="1">
    <location>
        <begin position="87"/>
        <end position="108"/>
    </location>
</feature>
<dbReference type="KEGG" id="rxy:Rxyl_0090"/>
<dbReference type="RefSeq" id="WP_011563088.1">
    <property type="nucleotide sequence ID" value="NC_008148.1"/>
</dbReference>
<dbReference type="eggNOG" id="COG1277">
    <property type="taxonomic scope" value="Bacteria"/>
</dbReference>
<gene>
    <name evidence="2" type="ordered locus">Rxyl_0090</name>
</gene>
<evidence type="ECO:0000256" key="1">
    <source>
        <dbReference type="SAM" id="Phobius"/>
    </source>
</evidence>
<name>Q1AZV8_RUBXD</name>
<feature type="transmembrane region" description="Helical" evidence="1">
    <location>
        <begin position="129"/>
        <end position="153"/>
    </location>
</feature>
<dbReference type="EMBL" id="CP000386">
    <property type="protein sequence ID" value="ABG03070.1"/>
    <property type="molecule type" value="Genomic_DNA"/>
</dbReference>
<dbReference type="GO" id="GO:0005886">
    <property type="term" value="C:plasma membrane"/>
    <property type="evidence" value="ECO:0007669"/>
    <property type="project" value="UniProtKB-SubCell"/>
</dbReference>
<accession>Q1AZV8</accession>
<evidence type="ECO:0000313" key="2">
    <source>
        <dbReference type="EMBL" id="ABG03070.1"/>
    </source>
</evidence>
<dbReference type="PANTHER" id="PTHR37305:SF1">
    <property type="entry name" value="MEMBRANE PROTEIN"/>
    <property type="match status" value="1"/>
</dbReference>
<keyword evidence="1" id="KW-1133">Transmembrane helix</keyword>
<dbReference type="AlphaFoldDB" id="Q1AZV8"/>
<dbReference type="GO" id="GO:0140359">
    <property type="term" value="F:ABC-type transporter activity"/>
    <property type="evidence" value="ECO:0007669"/>
    <property type="project" value="InterPro"/>
</dbReference>
<dbReference type="Proteomes" id="UP000006637">
    <property type="component" value="Chromosome"/>
</dbReference>
<keyword evidence="3" id="KW-1185">Reference proteome</keyword>
<keyword evidence="1" id="KW-0472">Membrane</keyword>
<proteinExistence type="predicted"/>
<feature type="transmembrane region" description="Helical" evidence="1">
    <location>
        <begin position="200"/>
        <end position="220"/>
    </location>
</feature>
<feature type="transmembrane region" description="Helical" evidence="1">
    <location>
        <begin position="29"/>
        <end position="49"/>
    </location>
</feature>
<reference evidence="2 3" key="1">
    <citation type="submission" date="2006-06" db="EMBL/GenBank/DDBJ databases">
        <title>Complete sequence of Rubrobacter xylanophilus DSM 9941.</title>
        <authorList>
            <consortium name="US DOE Joint Genome Institute"/>
            <person name="Copeland A."/>
            <person name="Lucas S."/>
            <person name="Lapidus A."/>
            <person name="Barry K."/>
            <person name="Detter J.C."/>
            <person name="Glavina del Rio T."/>
            <person name="Hammon N."/>
            <person name="Israni S."/>
            <person name="Dalin E."/>
            <person name="Tice H."/>
            <person name="Pitluck S."/>
            <person name="Munk A.C."/>
            <person name="Brettin T."/>
            <person name="Bruce D."/>
            <person name="Han C."/>
            <person name="Tapia R."/>
            <person name="Gilna P."/>
            <person name="Schmutz J."/>
            <person name="Larimer F."/>
            <person name="Land M."/>
            <person name="Hauser L."/>
            <person name="Kyrpides N."/>
            <person name="Lykidis A."/>
            <person name="da Costa M.S."/>
            <person name="Rainey F.A."/>
            <person name="Empadinhas N."/>
            <person name="Jolivet E."/>
            <person name="Battista J.R."/>
            <person name="Richardson P."/>
        </authorList>
    </citation>
    <scope>NUCLEOTIDE SEQUENCE [LARGE SCALE GENOMIC DNA]</scope>
    <source>
        <strain evidence="3">DSM 9941 / NBRC 16129 / PRD-1</strain>
    </source>
</reference>
<protein>
    <submittedName>
        <fullName evidence="2">ABC-2 type transporter</fullName>
    </submittedName>
</protein>
<feature type="transmembrane region" description="Helical" evidence="1">
    <location>
        <begin position="243"/>
        <end position="266"/>
    </location>
</feature>
<dbReference type="Pfam" id="PF12679">
    <property type="entry name" value="ABC2_membrane_2"/>
    <property type="match status" value="1"/>
</dbReference>